<dbReference type="Proteomes" id="UP000776650">
    <property type="component" value="Unassembled WGS sequence"/>
</dbReference>
<evidence type="ECO:0000256" key="1">
    <source>
        <dbReference type="SAM" id="MobiDB-lite"/>
    </source>
</evidence>
<evidence type="ECO:0000313" key="4">
    <source>
        <dbReference type="Proteomes" id="UP000776650"/>
    </source>
</evidence>
<dbReference type="Pfam" id="PF11239">
    <property type="entry name" value="DUF3040"/>
    <property type="match status" value="1"/>
</dbReference>
<keyword evidence="2" id="KW-0812">Transmembrane</keyword>
<proteinExistence type="predicted"/>
<accession>A0A921F547</accession>
<feature type="transmembrane region" description="Helical" evidence="2">
    <location>
        <begin position="42"/>
        <end position="62"/>
    </location>
</feature>
<name>A0A921F547_9ACTN</name>
<comment type="caution">
    <text evidence="3">The sequence shown here is derived from an EMBL/GenBank/DDBJ whole genome shotgun (WGS) entry which is preliminary data.</text>
</comment>
<sequence>MPLSEHEQRMLDEIESGLYADDPKFASNVRRSSSSSGISPNLWKFVLVGLVGLALLIVGLAFGPKPAGFPIVSLLGFIIMFGAGVGALLSNPGSPEKKGATSPGRGTAAPKKGPRGQNGPASKNKPSGNFSDRMEERFRRRFEEGR</sequence>
<dbReference type="InterPro" id="IPR021401">
    <property type="entry name" value="DUF3040"/>
</dbReference>
<organism evidence="3 4">
    <name type="scientific">Dietzia timorensis</name>
    <dbReference type="NCBI Taxonomy" id="499555"/>
    <lineage>
        <taxon>Bacteria</taxon>
        <taxon>Bacillati</taxon>
        <taxon>Actinomycetota</taxon>
        <taxon>Actinomycetes</taxon>
        <taxon>Mycobacteriales</taxon>
        <taxon>Dietziaceae</taxon>
        <taxon>Dietzia</taxon>
    </lineage>
</organism>
<feature type="compositionally biased region" description="Basic and acidic residues" evidence="1">
    <location>
        <begin position="132"/>
        <end position="146"/>
    </location>
</feature>
<reference evidence="3" key="1">
    <citation type="journal article" date="2021" name="PeerJ">
        <title>Extensive microbial diversity within the chicken gut microbiome revealed by metagenomics and culture.</title>
        <authorList>
            <person name="Gilroy R."/>
            <person name="Ravi A."/>
            <person name="Getino M."/>
            <person name="Pursley I."/>
            <person name="Horton D.L."/>
            <person name="Alikhan N.F."/>
            <person name="Baker D."/>
            <person name="Gharbi K."/>
            <person name="Hall N."/>
            <person name="Watson M."/>
            <person name="Adriaenssens E.M."/>
            <person name="Foster-Nyarko E."/>
            <person name="Jarju S."/>
            <person name="Secka A."/>
            <person name="Antonio M."/>
            <person name="Oren A."/>
            <person name="Chaudhuri R.R."/>
            <person name="La Ragione R."/>
            <person name="Hildebrand F."/>
            <person name="Pallen M.J."/>
        </authorList>
    </citation>
    <scope>NUCLEOTIDE SEQUENCE</scope>
    <source>
        <strain evidence="3">ChiGjej1B1-18357</strain>
    </source>
</reference>
<feature type="compositionally biased region" description="Polar residues" evidence="1">
    <location>
        <begin position="119"/>
        <end position="130"/>
    </location>
</feature>
<evidence type="ECO:0000313" key="3">
    <source>
        <dbReference type="EMBL" id="HJE90789.1"/>
    </source>
</evidence>
<protein>
    <submittedName>
        <fullName evidence="3">DUF3040 domain-containing protein</fullName>
    </submittedName>
</protein>
<feature type="transmembrane region" description="Helical" evidence="2">
    <location>
        <begin position="68"/>
        <end position="89"/>
    </location>
</feature>
<feature type="region of interest" description="Disordered" evidence="1">
    <location>
        <begin position="91"/>
        <end position="146"/>
    </location>
</feature>
<reference evidence="3" key="2">
    <citation type="submission" date="2021-09" db="EMBL/GenBank/DDBJ databases">
        <authorList>
            <person name="Gilroy R."/>
        </authorList>
    </citation>
    <scope>NUCLEOTIDE SEQUENCE</scope>
    <source>
        <strain evidence="3">ChiGjej1B1-18357</strain>
    </source>
</reference>
<evidence type="ECO:0000256" key="2">
    <source>
        <dbReference type="SAM" id="Phobius"/>
    </source>
</evidence>
<dbReference type="RefSeq" id="WP_303912103.1">
    <property type="nucleotide sequence ID" value="NZ_DYXM01000134.1"/>
</dbReference>
<dbReference type="EMBL" id="DYXM01000134">
    <property type="protein sequence ID" value="HJE90789.1"/>
    <property type="molecule type" value="Genomic_DNA"/>
</dbReference>
<keyword evidence="2" id="KW-1133">Transmembrane helix</keyword>
<gene>
    <name evidence="3" type="ORF">K8V11_07255</name>
</gene>
<keyword evidence="2" id="KW-0472">Membrane</keyword>
<dbReference type="AlphaFoldDB" id="A0A921F547"/>